<gene>
    <name evidence="1" type="ORF">HNQ09_001607</name>
</gene>
<dbReference type="EMBL" id="JACHFN010000005">
    <property type="protein sequence ID" value="MBB5234169.1"/>
    <property type="molecule type" value="Genomic_DNA"/>
</dbReference>
<keyword evidence="2" id="KW-1185">Reference proteome</keyword>
<evidence type="ECO:0000313" key="2">
    <source>
        <dbReference type="Proteomes" id="UP000525389"/>
    </source>
</evidence>
<sequence length="238" mass="26917">MDARTADFYREAASAGRTVHGAYIVAHCPARLLGGRRTAVDLREAARQAERPNTGWPMGLVVEHFRDPEDSTRSLPEGIRTVIGRNDVDHFDDWSLTSDGSYFLGRFFQEDTRSQEPGHVLYFDTHIWRMAEAFDHGLALYKALAVEGSRELLFELRYEGLEGRLLSSSNHRYGVGGGRATQAQVQFSGVYTLDELVADFENIVFVAARQIFSVFGFFDLQRPAFDAQVQAYRNSRVR</sequence>
<dbReference type="Proteomes" id="UP000525389">
    <property type="component" value="Unassembled WGS sequence"/>
</dbReference>
<organism evidence="1 2">
    <name type="scientific">Deinococcus budaensis</name>
    <dbReference type="NCBI Taxonomy" id="1665626"/>
    <lineage>
        <taxon>Bacteria</taxon>
        <taxon>Thermotogati</taxon>
        <taxon>Deinococcota</taxon>
        <taxon>Deinococci</taxon>
        <taxon>Deinococcales</taxon>
        <taxon>Deinococcaceae</taxon>
        <taxon>Deinococcus</taxon>
    </lineage>
</organism>
<dbReference type="RefSeq" id="WP_184027668.1">
    <property type="nucleotide sequence ID" value="NZ_JACHFN010000005.1"/>
</dbReference>
<proteinExistence type="predicted"/>
<comment type="caution">
    <text evidence="1">The sequence shown here is derived from an EMBL/GenBank/DDBJ whole genome shotgun (WGS) entry which is preliminary data.</text>
</comment>
<evidence type="ECO:0000313" key="1">
    <source>
        <dbReference type="EMBL" id="MBB5234169.1"/>
    </source>
</evidence>
<protein>
    <submittedName>
        <fullName evidence="1">Uncharacterized protein</fullName>
    </submittedName>
</protein>
<dbReference type="AlphaFoldDB" id="A0A7W8LPX6"/>
<accession>A0A7W8LPX6</accession>
<name>A0A7W8LPX6_9DEIO</name>
<reference evidence="1 2" key="1">
    <citation type="submission" date="2020-08" db="EMBL/GenBank/DDBJ databases">
        <title>Genomic Encyclopedia of Type Strains, Phase IV (KMG-IV): sequencing the most valuable type-strain genomes for metagenomic binning, comparative biology and taxonomic classification.</title>
        <authorList>
            <person name="Goeker M."/>
        </authorList>
    </citation>
    <scope>NUCLEOTIDE SEQUENCE [LARGE SCALE GENOMIC DNA]</scope>
    <source>
        <strain evidence="1 2">DSM 101791</strain>
    </source>
</reference>